<reference evidence="1" key="1">
    <citation type="submission" date="2021-06" db="EMBL/GenBank/DDBJ databases">
        <authorList>
            <person name="Kallberg Y."/>
            <person name="Tangrot J."/>
            <person name="Rosling A."/>
        </authorList>
    </citation>
    <scope>NUCLEOTIDE SEQUENCE</scope>
    <source>
        <strain evidence="1">FL130A</strain>
    </source>
</reference>
<name>A0A9N9A5L9_9GLOM</name>
<gene>
    <name evidence="1" type="ORF">ALEPTO_LOCUS4349</name>
</gene>
<evidence type="ECO:0000313" key="2">
    <source>
        <dbReference type="Proteomes" id="UP000789508"/>
    </source>
</evidence>
<keyword evidence="2" id="KW-1185">Reference proteome</keyword>
<proteinExistence type="predicted"/>
<evidence type="ECO:0000313" key="1">
    <source>
        <dbReference type="EMBL" id="CAG8518676.1"/>
    </source>
</evidence>
<comment type="caution">
    <text evidence="1">The sequence shown here is derived from an EMBL/GenBank/DDBJ whole genome shotgun (WGS) entry which is preliminary data.</text>
</comment>
<dbReference type="EMBL" id="CAJVPS010000989">
    <property type="protein sequence ID" value="CAG8518676.1"/>
    <property type="molecule type" value="Genomic_DNA"/>
</dbReference>
<accession>A0A9N9A5L9</accession>
<dbReference type="AlphaFoldDB" id="A0A9N9A5L9"/>
<sequence length="63" mass="7058">MNPQPRPPQLRLPPTPATPKTASILFRVALYHIFSHPDSVYYSVQTNESFFGASIPSAINFLK</sequence>
<protein>
    <submittedName>
        <fullName evidence="1">9390_t:CDS:1</fullName>
    </submittedName>
</protein>
<organism evidence="1 2">
    <name type="scientific">Ambispora leptoticha</name>
    <dbReference type="NCBI Taxonomy" id="144679"/>
    <lineage>
        <taxon>Eukaryota</taxon>
        <taxon>Fungi</taxon>
        <taxon>Fungi incertae sedis</taxon>
        <taxon>Mucoromycota</taxon>
        <taxon>Glomeromycotina</taxon>
        <taxon>Glomeromycetes</taxon>
        <taxon>Archaeosporales</taxon>
        <taxon>Ambisporaceae</taxon>
        <taxon>Ambispora</taxon>
    </lineage>
</organism>
<dbReference type="Proteomes" id="UP000789508">
    <property type="component" value="Unassembled WGS sequence"/>
</dbReference>